<organism evidence="2 3">
    <name type="scientific">Aspergillus pseudoustus</name>
    <dbReference type="NCBI Taxonomy" id="1810923"/>
    <lineage>
        <taxon>Eukaryota</taxon>
        <taxon>Fungi</taxon>
        <taxon>Dikarya</taxon>
        <taxon>Ascomycota</taxon>
        <taxon>Pezizomycotina</taxon>
        <taxon>Eurotiomycetes</taxon>
        <taxon>Eurotiomycetidae</taxon>
        <taxon>Eurotiales</taxon>
        <taxon>Aspergillaceae</taxon>
        <taxon>Aspergillus</taxon>
        <taxon>Aspergillus subgen. Nidulantes</taxon>
    </lineage>
</organism>
<dbReference type="EMBL" id="JBFXLU010000009">
    <property type="protein sequence ID" value="KAL2855892.1"/>
    <property type="molecule type" value="Genomic_DNA"/>
</dbReference>
<gene>
    <name evidence="2" type="ORF">BJY01DRAFT_195751</name>
</gene>
<dbReference type="Proteomes" id="UP001610446">
    <property type="component" value="Unassembled WGS sequence"/>
</dbReference>
<feature type="transmembrane region" description="Helical" evidence="1">
    <location>
        <begin position="52"/>
        <end position="71"/>
    </location>
</feature>
<evidence type="ECO:0000313" key="2">
    <source>
        <dbReference type="EMBL" id="KAL2855892.1"/>
    </source>
</evidence>
<sequence>MATPTDVPPSRKRHRYHSCHRHRMTHFYLFSSSFTSSNCYSCVLFSKPAFLIYDWVIDFLSFAAWVGKIVASKRSRLFFARHGLGLISSWVTLYYIDTVRCYDVLHDYSVFSMIQFALGQQSLGSKARKGSS</sequence>
<keyword evidence="1" id="KW-0472">Membrane</keyword>
<name>A0ABR4KUE0_9EURO</name>
<protein>
    <submittedName>
        <fullName evidence="2">Uncharacterized protein</fullName>
    </submittedName>
</protein>
<evidence type="ECO:0000256" key="1">
    <source>
        <dbReference type="SAM" id="Phobius"/>
    </source>
</evidence>
<accession>A0ABR4KUE0</accession>
<keyword evidence="1" id="KW-0812">Transmembrane</keyword>
<keyword evidence="3" id="KW-1185">Reference proteome</keyword>
<proteinExistence type="predicted"/>
<evidence type="ECO:0000313" key="3">
    <source>
        <dbReference type="Proteomes" id="UP001610446"/>
    </source>
</evidence>
<keyword evidence="1" id="KW-1133">Transmembrane helix</keyword>
<reference evidence="2 3" key="1">
    <citation type="submission" date="2024-07" db="EMBL/GenBank/DDBJ databases">
        <title>Section-level genome sequencing and comparative genomics of Aspergillus sections Usti and Cavernicolus.</title>
        <authorList>
            <consortium name="Lawrence Berkeley National Laboratory"/>
            <person name="Nybo J.L."/>
            <person name="Vesth T.C."/>
            <person name="Theobald S."/>
            <person name="Frisvad J.C."/>
            <person name="Larsen T.O."/>
            <person name="Kjaerboelling I."/>
            <person name="Rothschild-Mancinelli K."/>
            <person name="Lyhne E.K."/>
            <person name="Kogle M.E."/>
            <person name="Barry K."/>
            <person name="Clum A."/>
            <person name="Na H."/>
            <person name="Ledsgaard L."/>
            <person name="Lin J."/>
            <person name="Lipzen A."/>
            <person name="Kuo A."/>
            <person name="Riley R."/>
            <person name="Mondo S."/>
            <person name="Labutti K."/>
            <person name="Haridas S."/>
            <person name="Pangalinan J."/>
            <person name="Salamov A.A."/>
            <person name="Simmons B.A."/>
            <person name="Magnuson J.K."/>
            <person name="Chen J."/>
            <person name="Drula E."/>
            <person name="Henrissat B."/>
            <person name="Wiebenga A."/>
            <person name="Lubbers R.J."/>
            <person name="Gomes A.C."/>
            <person name="Makela M.R."/>
            <person name="Stajich J."/>
            <person name="Grigoriev I.V."/>
            <person name="Mortensen U.H."/>
            <person name="De Vries R.P."/>
            <person name="Baker S.E."/>
            <person name="Andersen M.R."/>
        </authorList>
    </citation>
    <scope>NUCLEOTIDE SEQUENCE [LARGE SCALE GENOMIC DNA]</scope>
    <source>
        <strain evidence="2 3">CBS 123904</strain>
    </source>
</reference>
<comment type="caution">
    <text evidence="2">The sequence shown here is derived from an EMBL/GenBank/DDBJ whole genome shotgun (WGS) entry which is preliminary data.</text>
</comment>